<dbReference type="EMBL" id="AP014958">
    <property type="protein sequence ID" value="BAS79900.1"/>
    <property type="molecule type" value="Genomic_DNA"/>
</dbReference>
<dbReference type="InParanoid" id="A0A0P0VLX5"/>
<sequence length="54" mass="5968">MVTHIIHTLRLEVRDAAGARSVARCSSLSSFISLKYIYSWLIACCCTCSKCLSV</sequence>
<reference evidence="2" key="1">
    <citation type="journal article" date="2005" name="Nature">
        <title>The map-based sequence of the rice genome.</title>
        <authorList>
            <consortium name="International rice genome sequencing project (IRGSP)"/>
            <person name="Matsumoto T."/>
            <person name="Wu J."/>
            <person name="Kanamori H."/>
            <person name="Katayose Y."/>
            <person name="Fujisawa M."/>
            <person name="Namiki N."/>
            <person name="Mizuno H."/>
            <person name="Yamamoto K."/>
            <person name="Antonio B.A."/>
            <person name="Baba T."/>
            <person name="Sakata K."/>
            <person name="Nagamura Y."/>
            <person name="Aoki H."/>
            <person name="Arikawa K."/>
            <person name="Arita K."/>
            <person name="Bito T."/>
            <person name="Chiden Y."/>
            <person name="Fujitsuka N."/>
            <person name="Fukunaka R."/>
            <person name="Hamada M."/>
            <person name="Harada C."/>
            <person name="Hayashi A."/>
            <person name="Hijishita S."/>
            <person name="Honda M."/>
            <person name="Hosokawa S."/>
            <person name="Ichikawa Y."/>
            <person name="Idonuma A."/>
            <person name="Iijima M."/>
            <person name="Ikeda M."/>
            <person name="Ikeno M."/>
            <person name="Ito K."/>
            <person name="Ito S."/>
            <person name="Ito T."/>
            <person name="Ito Y."/>
            <person name="Ito Y."/>
            <person name="Iwabuchi A."/>
            <person name="Kamiya K."/>
            <person name="Karasawa W."/>
            <person name="Kurita K."/>
            <person name="Katagiri S."/>
            <person name="Kikuta A."/>
            <person name="Kobayashi H."/>
            <person name="Kobayashi N."/>
            <person name="Machita K."/>
            <person name="Maehara T."/>
            <person name="Masukawa M."/>
            <person name="Mizubayashi T."/>
            <person name="Mukai Y."/>
            <person name="Nagasaki H."/>
            <person name="Nagata Y."/>
            <person name="Naito S."/>
            <person name="Nakashima M."/>
            <person name="Nakama Y."/>
            <person name="Nakamichi Y."/>
            <person name="Nakamura M."/>
            <person name="Meguro A."/>
            <person name="Negishi M."/>
            <person name="Ohta I."/>
            <person name="Ohta T."/>
            <person name="Okamoto M."/>
            <person name="Ono N."/>
            <person name="Saji S."/>
            <person name="Sakaguchi M."/>
            <person name="Sakai K."/>
            <person name="Shibata M."/>
            <person name="Shimokawa T."/>
            <person name="Song J."/>
            <person name="Takazaki Y."/>
            <person name="Terasawa K."/>
            <person name="Tsugane M."/>
            <person name="Tsuji K."/>
            <person name="Ueda S."/>
            <person name="Waki K."/>
            <person name="Yamagata H."/>
            <person name="Yamamoto M."/>
            <person name="Yamamoto S."/>
            <person name="Yamane H."/>
            <person name="Yoshiki S."/>
            <person name="Yoshihara R."/>
            <person name="Yukawa K."/>
            <person name="Zhong H."/>
            <person name="Yano M."/>
            <person name="Yuan Q."/>
            <person name="Ouyang S."/>
            <person name="Liu J."/>
            <person name="Jones K.M."/>
            <person name="Gansberger K."/>
            <person name="Moffat K."/>
            <person name="Hill J."/>
            <person name="Bera J."/>
            <person name="Fadrosh D."/>
            <person name="Jin S."/>
            <person name="Johri S."/>
            <person name="Kim M."/>
            <person name="Overton L."/>
            <person name="Reardon M."/>
            <person name="Tsitrin T."/>
            <person name="Vuong H."/>
            <person name="Weaver B."/>
            <person name="Ciecko A."/>
            <person name="Tallon L."/>
            <person name="Jackson J."/>
            <person name="Pai G."/>
            <person name="Aken S.V."/>
            <person name="Utterback T."/>
            <person name="Reidmuller S."/>
            <person name="Feldblyum T."/>
            <person name="Hsiao J."/>
            <person name="Zismann V."/>
            <person name="Iobst S."/>
            <person name="de Vazeille A.R."/>
            <person name="Buell C.R."/>
            <person name="Ying K."/>
            <person name="Li Y."/>
            <person name="Lu T."/>
            <person name="Huang Y."/>
            <person name="Zhao Q."/>
            <person name="Feng Q."/>
            <person name="Zhang L."/>
            <person name="Zhu J."/>
            <person name="Weng Q."/>
            <person name="Mu J."/>
            <person name="Lu Y."/>
            <person name="Fan D."/>
            <person name="Liu Y."/>
            <person name="Guan J."/>
            <person name="Zhang Y."/>
            <person name="Yu S."/>
            <person name="Liu X."/>
            <person name="Zhang Y."/>
            <person name="Hong G."/>
            <person name="Han B."/>
            <person name="Choisne N."/>
            <person name="Demange N."/>
            <person name="Orjeda G."/>
            <person name="Samain S."/>
            <person name="Cattolico L."/>
            <person name="Pelletier E."/>
            <person name="Couloux A."/>
            <person name="Segurens B."/>
            <person name="Wincker P."/>
            <person name="D'Hont A."/>
            <person name="Scarpelli C."/>
            <person name="Weissenbach J."/>
            <person name="Salanoubat M."/>
            <person name="Quetier F."/>
            <person name="Yu Y."/>
            <person name="Kim H.R."/>
            <person name="Rambo T."/>
            <person name="Currie J."/>
            <person name="Collura K."/>
            <person name="Luo M."/>
            <person name="Yang T."/>
            <person name="Ammiraju J.S.S."/>
            <person name="Engler F."/>
            <person name="Soderlund C."/>
            <person name="Wing R.A."/>
            <person name="Palmer L.E."/>
            <person name="de la Bastide M."/>
            <person name="Spiegel L."/>
            <person name="Nascimento L."/>
            <person name="Zutavern T."/>
            <person name="O'Shaughnessy A."/>
            <person name="Dike S."/>
            <person name="Dedhia N."/>
            <person name="Preston R."/>
            <person name="Balija V."/>
            <person name="McCombie W.R."/>
            <person name="Chow T."/>
            <person name="Chen H."/>
            <person name="Chung M."/>
            <person name="Chen C."/>
            <person name="Shaw J."/>
            <person name="Wu H."/>
            <person name="Hsiao K."/>
            <person name="Chao Y."/>
            <person name="Chu M."/>
            <person name="Cheng C."/>
            <person name="Hour A."/>
            <person name="Lee P."/>
            <person name="Lin S."/>
            <person name="Lin Y."/>
            <person name="Liou J."/>
            <person name="Liu S."/>
            <person name="Hsing Y."/>
            <person name="Raghuvanshi S."/>
            <person name="Mohanty A."/>
            <person name="Bharti A.K."/>
            <person name="Gaur A."/>
            <person name="Gupta V."/>
            <person name="Kumar D."/>
            <person name="Ravi V."/>
            <person name="Vij S."/>
            <person name="Kapur A."/>
            <person name="Khurana P."/>
            <person name="Khurana P."/>
            <person name="Khurana J.P."/>
            <person name="Tyagi A.K."/>
            <person name="Gaikwad K."/>
            <person name="Singh A."/>
            <person name="Dalal V."/>
            <person name="Srivastava S."/>
            <person name="Dixit A."/>
            <person name="Pal A.K."/>
            <person name="Ghazi I.A."/>
            <person name="Yadav M."/>
            <person name="Pandit A."/>
            <person name="Bhargava A."/>
            <person name="Sureshbabu K."/>
            <person name="Batra K."/>
            <person name="Sharma T.R."/>
            <person name="Mohapatra T."/>
            <person name="Singh N.K."/>
            <person name="Messing J."/>
            <person name="Nelson A.B."/>
            <person name="Fuks G."/>
            <person name="Kavchok S."/>
            <person name="Keizer G."/>
            <person name="Linton E."/>
            <person name="Llaca V."/>
            <person name="Song R."/>
            <person name="Tanyolac B."/>
            <person name="Young S."/>
            <person name="Ho-Il K."/>
            <person name="Hahn J.H."/>
            <person name="Sangsakoo G."/>
            <person name="Vanavichit A."/>
            <person name="de Mattos Luiz.A.T."/>
            <person name="Zimmer P.D."/>
            <person name="Malone G."/>
            <person name="Dellagostin O."/>
            <person name="de Oliveira A.C."/>
            <person name="Bevan M."/>
            <person name="Bancroft I."/>
            <person name="Minx P."/>
            <person name="Cordum H."/>
            <person name="Wilson R."/>
            <person name="Cheng Z."/>
            <person name="Jin W."/>
            <person name="Jiang J."/>
            <person name="Leong S.A."/>
            <person name="Iwama H."/>
            <person name="Gojobori T."/>
            <person name="Itoh T."/>
            <person name="Niimura Y."/>
            <person name="Fujii Y."/>
            <person name="Habara T."/>
            <person name="Sakai H."/>
            <person name="Sato Y."/>
            <person name="Wilson G."/>
            <person name="Kumar K."/>
            <person name="McCouch S."/>
            <person name="Juretic N."/>
            <person name="Hoen D."/>
            <person name="Wright S."/>
            <person name="Bruskiewich R."/>
            <person name="Bureau T."/>
            <person name="Miyao A."/>
            <person name="Hirochika H."/>
            <person name="Nishikawa T."/>
            <person name="Kadowaki K."/>
            <person name="Sugiura M."/>
            <person name="Burr B."/>
            <person name="Sasaki T."/>
        </authorList>
    </citation>
    <scope>NUCLEOTIDE SEQUENCE [LARGE SCALE GENOMIC DNA]</scope>
    <source>
        <strain evidence="2">cv. Nipponbare</strain>
    </source>
</reference>
<reference evidence="1 2" key="2">
    <citation type="journal article" date="2013" name="Plant Cell Physiol.">
        <title>Rice Annotation Project Database (RAP-DB): an integrative and interactive database for rice genomics.</title>
        <authorList>
            <person name="Sakai H."/>
            <person name="Lee S.S."/>
            <person name="Tanaka T."/>
            <person name="Numa H."/>
            <person name="Kim J."/>
            <person name="Kawahara Y."/>
            <person name="Wakimoto H."/>
            <person name="Yang C.C."/>
            <person name="Iwamoto M."/>
            <person name="Abe T."/>
            <person name="Yamada Y."/>
            <person name="Muto A."/>
            <person name="Inokuchi H."/>
            <person name="Ikemura T."/>
            <person name="Matsumoto T."/>
            <person name="Sasaki T."/>
            <person name="Itoh T."/>
        </authorList>
    </citation>
    <scope>NUCLEOTIDE SEQUENCE [LARGE SCALE GENOMIC DNA]</scope>
    <source>
        <strain evidence="2">cv. Nipponbare</strain>
    </source>
</reference>
<keyword evidence="2" id="KW-1185">Reference proteome</keyword>
<dbReference type="Proteomes" id="UP000059680">
    <property type="component" value="Chromosome 2"/>
</dbReference>
<dbReference type="PaxDb" id="39947-A0A0P0VLX5"/>
<gene>
    <name evidence="1" type="ordered locus">Os02g0630650</name>
    <name evidence="1" type="ORF">OSNPB_020630650</name>
</gene>
<dbReference type="AlphaFoldDB" id="A0A0P0VLX5"/>
<accession>A0A0P0VLX5</accession>
<name>A0A0P0VLX5_ORYSJ</name>
<evidence type="ECO:0000313" key="1">
    <source>
        <dbReference type="EMBL" id="BAS79900.1"/>
    </source>
</evidence>
<dbReference type="Gramene" id="Os02t0630650-01">
    <property type="protein sequence ID" value="Os02t0630650-01"/>
    <property type="gene ID" value="Os02g0630650"/>
</dbReference>
<proteinExistence type="predicted"/>
<protein>
    <submittedName>
        <fullName evidence="1">Os02g0630650 protein</fullName>
    </submittedName>
</protein>
<reference evidence="1 2" key="3">
    <citation type="journal article" date="2013" name="Rice">
        <title>Improvement of the Oryza sativa Nipponbare reference genome using next generation sequence and optical map data.</title>
        <authorList>
            <person name="Kawahara Y."/>
            <person name="de la Bastide M."/>
            <person name="Hamilton J.P."/>
            <person name="Kanamori H."/>
            <person name="McCombie W.R."/>
            <person name="Ouyang S."/>
            <person name="Schwartz D.C."/>
            <person name="Tanaka T."/>
            <person name="Wu J."/>
            <person name="Zhou S."/>
            <person name="Childs K.L."/>
            <person name="Davidson R.M."/>
            <person name="Lin H."/>
            <person name="Quesada-Ocampo L."/>
            <person name="Vaillancourt B."/>
            <person name="Sakai H."/>
            <person name="Lee S.S."/>
            <person name="Kim J."/>
            <person name="Numa H."/>
            <person name="Itoh T."/>
            <person name="Buell C.R."/>
            <person name="Matsumoto T."/>
        </authorList>
    </citation>
    <scope>NUCLEOTIDE SEQUENCE [LARGE SCALE GENOMIC DNA]</scope>
    <source>
        <strain evidence="2">cv. Nipponbare</strain>
    </source>
</reference>
<evidence type="ECO:0000313" key="2">
    <source>
        <dbReference type="Proteomes" id="UP000059680"/>
    </source>
</evidence>
<organism evidence="1 2">
    <name type="scientific">Oryza sativa subsp. japonica</name>
    <name type="common">Rice</name>
    <dbReference type="NCBI Taxonomy" id="39947"/>
    <lineage>
        <taxon>Eukaryota</taxon>
        <taxon>Viridiplantae</taxon>
        <taxon>Streptophyta</taxon>
        <taxon>Embryophyta</taxon>
        <taxon>Tracheophyta</taxon>
        <taxon>Spermatophyta</taxon>
        <taxon>Magnoliopsida</taxon>
        <taxon>Liliopsida</taxon>
        <taxon>Poales</taxon>
        <taxon>Poaceae</taxon>
        <taxon>BOP clade</taxon>
        <taxon>Oryzoideae</taxon>
        <taxon>Oryzeae</taxon>
        <taxon>Oryzinae</taxon>
        <taxon>Oryza</taxon>
        <taxon>Oryza sativa</taxon>
    </lineage>
</organism>